<gene>
    <name evidence="2" type="ORF">KSP40_PGU004060</name>
</gene>
<keyword evidence="3" id="KW-1185">Reference proteome</keyword>
<protein>
    <recommendedName>
        <fullName evidence="4">Succinate dehydrogenase assembly factor 2, mitochondrial</fullName>
    </recommendedName>
</protein>
<dbReference type="Gene3D" id="1.10.150.250">
    <property type="entry name" value="Flavinator of succinate dehydrogenase"/>
    <property type="match status" value="1"/>
</dbReference>
<dbReference type="InterPro" id="IPR005631">
    <property type="entry name" value="SDH"/>
</dbReference>
<dbReference type="Pfam" id="PF03937">
    <property type="entry name" value="Sdh5"/>
    <property type="match status" value="1"/>
</dbReference>
<keyword evidence="1" id="KW-0143">Chaperone</keyword>
<evidence type="ECO:0000313" key="2">
    <source>
        <dbReference type="EMBL" id="KAK8970262.1"/>
    </source>
</evidence>
<proteinExistence type="predicted"/>
<dbReference type="EMBL" id="JBBWWR010000002">
    <property type="protein sequence ID" value="KAK8970262.1"/>
    <property type="molecule type" value="Genomic_DNA"/>
</dbReference>
<evidence type="ECO:0008006" key="4">
    <source>
        <dbReference type="Google" id="ProtNLM"/>
    </source>
</evidence>
<organism evidence="2 3">
    <name type="scientific">Platanthera guangdongensis</name>
    <dbReference type="NCBI Taxonomy" id="2320717"/>
    <lineage>
        <taxon>Eukaryota</taxon>
        <taxon>Viridiplantae</taxon>
        <taxon>Streptophyta</taxon>
        <taxon>Embryophyta</taxon>
        <taxon>Tracheophyta</taxon>
        <taxon>Spermatophyta</taxon>
        <taxon>Magnoliopsida</taxon>
        <taxon>Liliopsida</taxon>
        <taxon>Asparagales</taxon>
        <taxon>Orchidaceae</taxon>
        <taxon>Orchidoideae</taxon>
        <taxon>Orchideae</taxon>
        <taxon>Orchidinae</taxon>
        <taxon>Platanthera</taxon>
    </lineage>
</organism>
<sequence length="148" mass="16985">MMAFLHRSLIFRIQQALTSNSMSSLNRHNIGSLSHFSSESGPVEINLSDDESMRCLHNRSRQRGFLELDLVLGKWVEENIRSMDEAKIRSLVDVLDLVELSSLVSPPPARYLWTPSDEISTHYKVAHNKDMKKDVCHDSCMLSRTEIR</sequence>
<reference evidence="2 3" key="1">
    <citation type="journal article" date="2022" name="Nat. Plants">
        <title>Genomes of leafy and leafless Platanthera orchids illuminate the evolution of mycoheterotrophy.</title>
        <authorList>
            <person name="Li M.H."/>
            <person name="Liu K.W."/>
            <person name="Li Z."/>
            <person name="Lu H.C."/>
            <person name="Ye Q.L."/>
            <person name="Zhang D."/>
            <person name="Wang J.Y."/>
            <person name="Li Y.F."/>
            <person name="Zhong Z.M."/>
            <person name="Liu X."/>
            <person name="Yu X."/>
            <person name="Liu D.K."/>
            <person name="Tu X.D."/>
            <person name="Liu B."/>
            <person name="Hao Y."/>
            <person name="Liao X.Y."/>
            <person name="Jiang Y.T."/>
            <person name="Sun W.H."/>
            <person name="Chen J."/>
            <person name="Chen Y.Q."/>
            <person name="Ai Y."/>
            <person name="Zhai J.W."/>
            <person name="Wu S.S."/>
            <person name="Zhou Z."/>
            <person name="Hsiao Y.Y."/>
            <person name="Wu W.L."/>
            <person name="Chen Y.Y."/>
            <person name="Lin Y.F."/>
            <person name="Hsu J.L."/>
            <person name="Li C.Y."/>
            <person name="Wang Z.W."/>
            <person name="Zhao X."/>
            <person name="Zhong W.Y."/>
            <person name="Ma X.K."/>
            <person name="Ma L."/>
            <person name="Huang J."/>
            <person name="Chen G.Z."/>
            <person name="Huang M.Z."/>
            <person name="Huang L."/>
            <person name="Peng D.H."/>
            <person name="Luo Y.B."/>
            <person name="Zou S.Q."/>
            <person name="Chen S.P."/>
            <person name="Lan S."/>
            <person name="Tsai W.C."/>
            <person name="Van de Peer Y."/>
            <person name="Liu Z.J."/>
        </authorList>
    </citation>
    <scope>NUCLEOTIDE SEQUENCE [LARGE SCALE GENOMIC DNA]</scope>
    <source>
        <strain evidence="2">Lor288</strain>
    </source>
</reference>
<dbReference type="PANTHER" id="PTHR12469:SF2">
    <property type="entry name" value="SUCCINATE DEHYDROGENASE ASSEMBLY FACTOR 2, MITOCHONDRIAL"/>
    <property type="match status" value="1"/>
</dbReference>
<comment type="caution">
    <text evidence="2">The sequence shown here is derived from an EMBL/GenBank/DDBJ whole genome shotgun (WGS) entry which is preliminary data.</text>
</comment>
<dbReference type="InterPro" id="IPR036714">
    <property type="entry name" value="SDH_sf"/>
</dbReference>
<dbReference type="PANTHER" id="PTHR12469">
    <property type="entry name" value="PROTEIN EMI5 HOMOLOG, MITOCHONDRIAL"/>
    <property type="match status" value="1"/>
</dbReference>
<dbReference type="SUPFAM" id="SSF109910">
    <property type="entry name" value="YgfY-like"/>
    <property type="match status" value="1"/>
</dbReference>
<evidence type="ECO:0000313" key="3">
    <source>
        <dbReference type="Proteomes" id="UP001412067"/>
    </source>
</evidence>
<accession>A0ABR2N1G4</accession>
<evidence type="ECO:0000256" key="1">
    <source>
        <dbReference type="ARBA" id="ARBA00023186"/>
    </source>
</evidence>
<name>A0ABR2N1G4_9ASPA</name>
<dbReference type="Proteomes" id="UP001412067">
    <property type="component" value="Unassembled WGS sequence"/>
</dbReference>